<dbReference type="Proteomes" id="UP001362999">
    <property type="component" value="Unassembled WGS sequence"/>
</dbReference>
<gene>
    <name evidence="2" type="ORF">R3P38DRAFT_929008</name>
</gene>
<evidence type="ECO:0000256" key="1">
    <source>
        <dbReference type="SAM" id="MobiDB-lite"/>
    </source>
</evidence>
<reference evidence="2 3" key="1">
    <citation type="journal article" date="2024" name="J Genomics">
        <title>Draft genome sequencing and assembly of Favolaschia claudopus CIRM-BRFM 2984 isolated from oak limbs.</title>
        <authorList>
            <person name="Navarro D."/>
            <person name="Drula E."/>
            <person name="Chaduli D."/>
            <person name="Cazenave R."/>
            <person name="Ahrendt S."/>
            <person name="Wang J."/>
            <person name="Lipzen A."/>
            <person name="Daum C."/>
            <person name="Barry K."/>
            <person name="Grigoriev I.V."/>
            <person name="Favel A."/>
            <person name="Rosso M.N."/>
            <person name="Martin F."/>
        </authorList>
    </citation>
    <scope>NUCLEOTIDE SEQUENCE [LARGE SCALE GENOMIC DNA]</scope>
    <source>
        <strain evidence="2 3">CIRM-BRFM 2984</strain>
    </source>
</reference>
<comment type="caution">
    <text evidence="2">The sequence shown here is derived from an EMBL/GenBank/DDBJ whole genome shotgun (WGS) entry which is preliminary data.</text>
</comment>
<accession>A0AAW0BQS8</accession>
<dbReference type="AlphaFoldDB" id="A0AAW0BQS8"/>
<evidence type="ECO:0000313" key="3">
    <source>
        <dbReference type="Proteomes" id="UP001362999"/>
    </source>
</evidence>
<feature type="region of interest" description="Disordered" evidence="1">
    <location>
        <begin position="27"/>
        <end position="51"/>
    </location>
</feature>
<proteinExistence type="predicted"/>
<sequence length="253" mass="27688">MEIVLLARLRCAVHTVEQHLGTSIAARTPPSKFARSAPRSGEGPGSRFRRLGESRTRALSRVWVTAGWMRSFNRASSSAPGSRLIRLIPTIHCTRSSAATTRLSRMIFDKYSAAVPSSKEQQHSRISKDATANAFSDGKICHEHRSNRSLGVETACALLSSAQLQLRVYESTLATSLELKRGAASLLSKLKYQGKDIAVITRSARCAGKNGQWVTALGIAEQIDFLTTTNHLGVRFHKVLQLLGVRRRHSIGG</sequence>
<organism evidence="2 3">
    <name type="scientific">Favolaschia claudopus</name>
    <dbReference type="NCBI Taxonomy" id="2862362"/>
    <lineage>
        <taxon>Eukaryota</taxon>
        <taxon>Fungi</taxon>
        <taxon>Dikarya</taxon>
        <taxon>Basidiomycota</taxon>
        <taxon>Agaricomycotina</taxon>
        <taxon>Agaricomycetes</taxon>
        <taxon>Agaricomycetidae</taxon>
        <taxon>Agaricales</taxon>
        <taxon>Marasmiineae</taxon>
        <taxon>Mycenaceae</taxon>
        <taxon>Favolaschia</taxon>
    </lineage>
</organism>
<evidence type="ECO:0008006" key="4">
    <source>
        <dbReference type="Google" id="ProtNLM"/>
    </source>
</evidence>
<name>A0AAW0BQS8_9AGAR</name>
<protein>
    <recommendedName>
        <fullName evidence="4">Ribosomal protein S11</fullName>
    </recommendedName>
</protein>
<keyword evidence="3" id="KW-1185">Reference proteome</keyword>
<evidence type="ECO:0000313" key="2">
    <source>
        <dbReference type="EMBL" id="KAK7028511.1"/>
    </source>
</evidence>
<dbReference type="EMBL" id="JAWWNJ010000028">
    <property type="protein sequence ID" value="KAK7028511.1"/>
    <property type="molecule type" value="Genomic_DNA"/>
</dbReference>